<evidence type="ECO:0008006" key="3">
    <source>
        <dbReference type="Google" id="ProtNLM"/>
    </source>
</evidence>
<organism evidence="1 2">
    <name type="scientific">Blastopirellula marina</name>
    <dbReference type="NCBI Taxonomy" id="124"/>
    <lineage>
        <taxon>Bacteria</taxon>
        <taxon>Pseudomonadati</taxon>
        <taxon>Planctomycetota</taxon>
        <taxon>Planctomycetia</taxon>
        <taxon>Pirellulales</taxon>
        <taxon>Pirellulaceae</taxon>
        <taxon>Blastopirellula</taxon>
    </lineage>
</organism>
<evidence type="ECO:0000313" key="1">
    <source>
        <dbReference type="EMBL" id="PQO46475.1"/>
    </source>
</evidence>
<evidence type="ECO:0000313" key="2">
    <source>
        <dbReference type="Proteomes" id="UP000237819"/>
    </source>
</evidence>
<accession>A0A2S8GPX0</accession>
<dbReference type="AlphaFoldDB" id="A0A2S8GPX0"/>
<protein>
    <recommendedName>
        <fullName evidence="3">DUF3891 domain-containing protein</fullName>
    </recommendedName>
</protein>
<dbReference type="Pfam" id="PF13030">
    <property type="entry name" value="DUF3891"/>
    <property type="match status" value="1"/>
</dbReference>
<name>A0A2S8GPX0_9BACT</name>
<reference evidence="1 2" key="1">
    <citation type="submission" date="2018-02" db="EMBL/GenBank/DDBJ databases">
        <title>Comparative genomes isolates from brazilian mangrove.</title>
        <authorList>
            <person name="Araujo J.E."/>
            <person name="Taketani R.G."/>
            <person name="Silva M.C.P."/>
            <person name="Loureco M.V."/>
            <person name="Andreote F.D."/>
        </authorList>
    </citation>
    <scope>NUCLEOTIDE SEQUENCE [LARGE SCALE GENOMIC DNA]</scope>
    <source>
        <strain evidence="1 2">Nap-Phe MGV</strain>
    </source>
</reference>
<comment type="caution">
    <text evidence="1">The sequence shown here is derived from an EMBL/GenBank/DDBJ whole genome shotgun (WGS) entry which is preliminary data.</text>
</comment>
<proteinExistence type="predicted"/>
<dbReference type="InterPro" id="IPR024992">
    <property type="entry name" value="DUF3891"/>
</dbReference>
<sequence length="256" mass="29339">MVVIVRPHQLPDGRSALFLIPQSVHAALSGDLASHWGNGDFASLVHPEVVWPAIFHHDDGWIPVDKAPPVDPDTRRPVSFLDSPAADSHAIWTRSIEGAARISPFAQYLIAEHFMMLREHSHSADSEAGRTFLAKYEELTEGYRDRWESLHPLCSEAEVKLAVGQLRFFDWFSLWLCLADRTEPHTLEVPPDDAPLRITPCEDGVMWTDPWPWTVDDMHVCVGGWLVPDRDYEDTDDVLREMTDWRRLHWRLIPKP</sequence>
<dbReference type="EMBL" id="PUHZ01000009">
    <property type="protein sequence ID" value="PQO46475.1"/>
    <property type="molecule type" value="Genomic_DNA"/>
</dbReference>
<dbReference type="Proteomes" id="UP000237819">
    <property type="component" value="Unassembled WGS sequence"/>
</dbReference>
<gene>
    <name evidence="1" type="ORF">C5Y93_08340</name>
</gene>